<comment type="caution">
    <text evidence="2">The sequence shown here is derived from an EMBL/GenBank/DDBJ whole genome shotgun (WGS) entry which is preliminary data.</text>
</comment>
<protein>
    <submittedName>
        <fullName evidence="2">Uncharacterized protein</fullName>
    </submittedName>
</protein>
<dbReference type="AlphaFoldDB" id="A0A645EKS7"/>
<accession>A0A645EKS7</accession>
<dbReference type="EMBL" id="VSSQ01048564">
    <property type="protein sequence ID" value="MPN02608.1"/>
    <property type="molecule type" value="Genomic_DNA"/>
</dbReference>
<name>A0A645EKS7_9ZZZZ</name>
<feature type="region of interest" description="Disordered" evidence="1">
    <location>
        <begin position="54"/>
        <end position="74"/>
    </location>
</feature>
<gene>
    <name evidence="2" type="ORF">SDC9_149824</name>
</gene>
<proteinExistence type="predicted"/>
<sequence length="103" mass="10775">MQPLDRRRRIVEPAVDRIFAGRALICEIPGAPVKFGFAAIIIADQGAVDAAGRGNFGHGPAPVSPAGEDFGRGGQNLVPGGFAVPASRHNASPKFKQLFKIAD</sequence>
<organism evidence="2">
    <name type="scientific">bioreactor metagenome</name>
    <dbReference type="NCBI Taxonomy" id="1076179"/>
    <lineage>
        <taxon>unclassified sequences</taxon>
        <taxon>metagenomes</taxon>
        <taxon>ecological metagenomes</taxon>
    </lineage>
</organism>
<evidence type="ECO:0000313" key="2">
    <source>
        <dbReference type="EMBL" id="MPN02608.1"/>
    </source>
</evidence>
<evidence type="ECO:0000256" key="1">
    <source>
        <dbReference type="SAM" id="MobiDB-lite"/>
    </source>
</evidence>
<reference evidence="2" key="1">
    <citation type="submission" date="2019-08" db="EMBL/GenBank/DDBJ databases">
        <authorList>
            <person name="Kucharzyk K."/>
            <person name="Murdoch R.W."/>
            <person name="Higgins S."/>
            <person name="Loffler F."/>
        </authorList>
    </citation>
    <scope>NUCLEOTIDE SEQUENCE</scope>
</reference>